<evidence type="ECO:0000256" key="1">
    <source>
        <dbReference type="ARBA" id="ARBA00004141"/>
    </source>
</evidence>
<keyword evidence="12" id="KW-1185">Reference proteome</keyword>
<dbReference type="EMBL" id="MQVR01000046">
    <property type="protein sequence ID" value="OKL53669.1"/>
    <property type="molecule type" value="Genomic_DNA"/>
</dbReference>
<protein>
    <recommendedName>
        <fullName evidence="9">Magnesium transporter MgtE</fullName>
    </recommendedName>
</protein>
<comment type="subunit">
    <text evidence="9">Homodimer.</text>
</comment>
<dbReference type="SUPFAM" id="SSF158791">
    <property type="entry name" value="MgtE N-terminal domain-like"/>
    <property type="match status" value="1"/>
</dbReference>
<feature type="transmembrane region" description="Helical" evidence="9">
    <location>
        <begin position="395"/>
        <end position="421"/>
    </location>
</feature>
<dbReference type="InterPro" id="IPR046342">
    <property type="entry name" value="CBS_dom_sf"/>
</dbReference>
<dbReference type="SUPFAM" id="SSF161093">
    <property type="entry name" value="MgtE membrane domain-like"/>
    <property type="match status" value="1"/>
</dbReference>
<keyword evidence="4 9" id="KW-0812">Transmembrane</keyword>
<keyword evidence="6 9" id="KW-1133">Transmembrane helix</keyword>
<evidence type="ECO:0000256" key="9">
    <source>
        <dbReference type="RuleBase" id="RU362011"/>
    </source>
</evidence>
<organism evidence="11 12">
    <name type="scientific">Bowdeniella nasicola</name>
    <dbReference type="NCBI Taxonomy" id="208480"/>
    <lineage>
        <taxon>Bacteria</taxon>
        <taxon>Bacillati</taxon>
        <taxon>Actinomycetota</taxon>
        <taxon>Actinomycetes</taxon>
        <taxon>Actinomycetales</taxon>
        <taxon>Actinomycetaceae</taxon>
        <taxon>Bowdeniella</taxon>
    </lineage>
</organism>
<comment type="caution">
    <text evidence="9">Lacks conserved residue(s) required for the propagation of feature annotation.</text>
</comment>
<dbReference type="Proteomes" id="UP000185628">
    <property type="component" value="Unassembled WGS sequence"/>
</dbReference>
<dbReference type="Gene3D" id="1.10.357.20">
    <property type="entry name" value="SLC41 divalent cation transporters, integral membrane domain"/>
    <property type="match status" value="1"/>
</dbReference>
<evidence type="ECO:0000256" key="4">
    <source>
        <dbReference type="ARBA" id="ARBA00022692"/>
    </source>
</evidence>
<dbReference type="AlphaFoldDB" id="A0A1Q5Q1R9"/>
<comment type="function">
    <text evidence="9">Acts as a magnesium transporter.</text>
</comment>
<evidence type="ECO:0000256" key="7">
    <source>
        <dbReference type="ARBA" id="ARBA00023136"/>
    </source>
</evidence>
<keyword evidence="7 9" id="KW-0472">Membrane</keyword>
<evidence type="ECO:0000313" key="11">
    <source>
        <dbReference type="EMBL" id="OKL53669.1"/>
    </source>
</evidence>
<dbReference type="GO" id="GO:0005886">
    <property type="term" value="C:plasma membrane"/>
    <property type="evidence" value="ECO:0007669"/>
    <property type="project" value="UniProtKB-SubCell"/>
</dbReference>
<keyword evidence="9" id="KW-0479">Metal-binding</keyword>
<sequence length="461" mass="50205">MTREFINTALRDAVAEQNTQSPDAFRSAMRELHAADIAKHLVTLTRHDAAKALLALSDRSQAEIFGHLRPHIQVELARIFNREQLATLITAMSHDERVDLFKQLTAEEQSALLPALAHAEREDIRRLGAYPEGTAGSIMTSDYATLTSELLASDALEKLRQEAPDKETIYDIYVIDEDHKLIGVLSLRELLVAQAGTRVGDMMRRNPVFARSGASTDTIAEIIAEYDLLALPVVDESGMLVGIVTVDDAMDVTSQSRGRSVAQFGGNASIDGGPDLSLRSSSFWNLFKTRVFWLAILTVFGIVTSSIVAGQEALLEEIVILAAFIAPIVDAGGNTGSQSATLVIRAMALGEVRLRWRDLWFVIKREIPVVLCLGIVIGILEIILAYFSKGIGIEVLLTVGISMAVCMIIGGLVGALLPFMARRIGTDPATLSSPMITSIMDLLGVMIYFGLAWLFMGHLMV</sequence>
<dbReference type="SMART" id="SM00116">
    <property type="entry name" value="CBS"/>
    <property type="match status" value="2"/>
</dbReference>
<keyword evidence="8" id="KW-0129">CBS domain</keyword>
<dbReference type="PANTHER" id="PTHR43773:SF1">
    <property type="entry name" value="MAGNESIUM TRANSPORTER MGTE"/>
    <property type="match status" value="1"/>
</dbReference>
<evidence type="ECO:0000259" key="10">
    <source>
        <dbReference type="PROSITE" id="PS51371"/>
    </source>
</evidence>
<comment type="subcellular location">
    <subcellularLocation>
        <location evidence="9">Cell membrane</location>
        <topology evidence="9">Multi-pass membrane protein</topology>
    </subcellularLocation>
    <subcellularLocation>
        <location evidence="1">Membrane</location>
        <topology evidence="1">Multi-pass membrane protein</topology>
    </subcellularLocation>
</comment>
<evidence type="ECO:0000256" key="3">
    <source>
        <dbReference type="ARBA" id="ARBA00022448"/>
    </source>
</evidence>
<dbReference type="InterPro" id="IPR036739">
    <property type="entry name" value="SLC41_membr_dom_sf"/>
</dbReference>
<evidence type="ECO:0000256" key="2">
    <source>
        <dbReference type="ARBA" id="ARBA00009749"/>
    </source>
</evidence>
<dbReference type="GO" id="GO:0046872">
    <property type="term" value="F:metal ion binding"/>
    <property type="evidence" value="ECO:0007669"/>
    <property type="project" value="UniProtKB-KW"/>
</dbReference>
<evidence type="ECO:0000256" key="6">
    <source>
        <dbReference type="ARBA" id="ARBA00022989"/>
    </source>
</evidence>
<dbReference type="Pfam" id="PF00571">
    <property type="entry name" value="CBS"/>
    <property type="match status" value="2"/>
</dbReference>
<feature type="domain" description="CBS" evidence="10">
    <location>
        <begin position="203"/>
        <end position="261"/>
    </location>
</feature>
<dbReference type="Gene3D" id="1.25.60.10">
    <property type="entry name" value="MgtE N-terminal domain-like"/>
    <property type="match status" value="1"/>
</dbReference>
<keyword evidence="9" id="KW-1003">Cell membrane</keyword>
<feature type="transmembrane region" description="Helical" evidence="9">
    <location>
        <begin position="367"/>
        <end position="388"/>
    </location>
</feature>
<dbReference type="PANTHER" id="PTHR43773">
    <property type="entry name" value="MAGNESIUM TRANSPORTER MGTE"/>
    <property type="match status" value="1"/>
</dbReference>
<dbReference type="SUPFAM" id="SSF54631">
    <property type="entry name" value="CBS-domain pair"/>
    <property type="match status" value="1"/>
</dbReference>
<dbReference type="InterPro" id="IPR006669">
    <property type="entry name" value="MgtE_transporter"/>
</dbReference>
<dbReference type="Pfam" id="PF03448">
    <property type="entry name" value="MgtE_N"/>
    <property type="match status" value="1"/>
</dbReference>
<dbReference type="InterPro" id="IPR006668">
    <property type="entry name" value="Mg_transptr_MgtE_intracell_dom"/>
</dbReference>
<dbReference type="RefSeq" id="WP_073716868.1">
    <property type="nucleotide sequence ID" value="NZ_MQVR01000046.1"/>
</dbReference>
<feature type="transmembrane region" description="Helical" evidence="9">
    <location>
        <begin position="291"/>
        <end position="309"/>
    </location>
</feature>
<keyword evidence="3 9" id="KW-0813">Transport</keyword>
<keyword evidence="5 9" id="KW-0460">Magnesium</keyword>
<evidence type="ECO:0000313" key="12">
    <source>
        <dbReference type="Proteomes" id="UP000185628"/>
    </source>
</evidence>
<comment type="similarity">
    <text evidence="2 9">Belongs to the SLC41A transporter family.</text>
</comment>
<gene>
    <name evidence="11" type="ORF">BSZ39_08225</name>
</gene>
<comment type="caution">
    <text evidence="11">The sequence shown here is derived from an EMBL/GenBank/DDBJ whole genome shotgun (WGS) entry which is preliminary data.</text>
</comment>
<feature type="transmembrane region" description="Helical" evidence="9">
    <location>
        <begin position="433"/>
        <end position="456"/>
    </location>
</feature>
<evidence type="ECO:0000256" key="8">
    <source>
        <dbReference type="PROSITE-ProRule" id="PRU00703"/>
    </source>
</evidence>
<accession>A0A1Q5Q1R9</accession>
<dbReference type="OrthoDB" id="9790355at2"/>
<dbReference type="InterPro" id="IPR038076">
    <property type="entry name" value="MgtE_N_sf"/>
</dbReference>
<dbReference type="InterPro" id="IPR006667">
    <property type="entry name" value="SLC41_membr_dom"/>
</dbReference>
<evidence type="ECO:0000256" key="5">
    <source>
        <dbReference type="ARBA" id="ARBA00022842"/>
    </source>
</evidence>
<dbReference type="Pfam" id="PF01769">
    <property type="entry name" value="MgtE"/>
    <property type="match status" value="1"/>
</dbReference>
<reference evidence="12" key="1">
    <citation type="submission" date="2016-12" db="EMBL/GenBank/DDBJ databases">
        <authorList>
            <person name="Meng X."/>
        </authorList>
    </citation>
    <scope>NUCLEOTIDE SEQUENCE [LARGE SCALE GENOMIC DNA]</scope>
    <source>
        <strain evidence="12">DSM 19116</strain>
    </source>
</reference>
<dbReference type="GO" id="GO:0015095">
    <property type="term" value="F:magnesium ion transmembrane transporter activity"/>
    <property type="evidence" value="ECO:0007669"/>
    <property type="project" value="UniProtKB-UniRule"/>
</dbReference>
<dbReference type="NCBIfam" id="TIGR00400">
    <property type="entry name" value="mgtE"/>
    <property type="match status" value="1"/>
</dbReference>
<dbReference type="InterPro" id="IPR000644">
    <property type="entry name" value="CBS_dom"/>
</dbReference>
<proteinExistence type="inferred from homology"/>
<dbReference type="SMART" id="SM00924">
    <property type="entry name" value="MgtE_N"/>
    <property type="match status" value="1"/>
</dbReference>
<name>A0A1Q5Q1R9_9ACTO</name>
<dbReference type="Gene3D" id="3.10.580.10">
    <property type="entry name" value="CBS-domain"/>
    <property type="match status" value="1"/>
</dbReference>
<dbReference type="CDD" id="cd04606">
    <property type="entry name" value="CBS_pair_Mg_transporter"/>
    <property type="match status" value="1"/>
</dbReference>
<dbReference type="PROSITE" id="PS51371">
    <property type="entry name" value="CBS"/>
    <property type="match status" value="2"/>
</dbReference>
<feature type="domain" description="CBS" evidence="10">
    <location>
        <begin position="139"/>
        <end position="202"/>
    </location>
</feature>